<keyword evidence="5" id="KW-1185">Reference proteome</keyword>
<feature type="region of interest" description="Disordered" evidence="2">
    <location>
        <begin position="1"/>
        <end position="37"/>
    </location>
</feature>
<feature type="compositionally biased region" description="Basic and acidic residues" evidence="2">
    <location>
        <begin position="12"/>
        <end position="22"/>
    </location>
</feature>
<dbReference type="Pfam" id="PF00098">
    <property type="entry name" value="zf-CCHC"/>
    <property type="match status" value="1"/>
</dbReference>
<dbReference type="EMBL" id="NCKV01065291">
    <property type="protein sequence ID" value="RWR99152.1"/>
    <property type="molecule type" value="Genomic_DNA"/>
</dbReference>
<keyword evidence="1" id="KW-0479">Metal-binding</keyword>
<organism evidence="4 5">
    <name type="scientific">Leptotrombidium deliense</name>
    <dbReference type="NCBI Taxonomy" id="299467"/>
    <lineage>
        <taxon>Eukaryota</taxon>
        <taxon>Metazoa</taxon>
        <taxon>Ecdysozoa</taxon>
        <taxon>Arthropoda</taxon>
        <taxon>Chelicerata</taxon>
        <taxon>Arachnida</taxon>
        <taxon>Acari</taxon>
        <taxon>Acariformes</taxon>
        <taxon>Trombidiformes</taxon>
        <taxon>Prostigmata</taxon>
        <taxon>Anystina</taxon>
        <taxon>Parasitengona</taxon>
        <taxon>Trombiculoidea</taxon>
        <taxon>Trombiculidae</taxon>
        <taxon>Leptotrombidium</taxon>
    </lineage>
</organism>
<dbReference type="PROSITE" id="PS50158">
    <property type="entry name" value="ZF_CCHC"/>
    <property type="match status" value="1"/>
</dbReference>
<evidence type="ECO:0000313" key="4">
    <source>
        <dbReference type="EMBL" id="RWR99152.1"/>
    </source>
</evidence>
<dbReference type="InterPro" id="IPR001878">
    <property type="entry name" value="Znf_CCHC"/>
</dbReference>
<feature type="non-terminal residue" evidence="4">
    <location>
        <position position="1"/>
    </location>
</feature>
<proteinExistence type="predicted"/>
<evidence type="ECO:0000256" key="2">
    <source>
        <dbReference type="SAM" id="MobiDB-lite"/>
    </source>
</evidence>
<dbReference type="InterPro" id="IPR036875">
    <property type="entry name" value="Znf_CCHC_sf"/>
</dbReference>
<dbReference type="GO" id="GO:0008270">
    <property type="term" value="F:zinc ion binding"/>
    <property type="evidence" value="ECO:0007669"/>
    <property type="project" value="UniProtKB-KW"/>
</dbReference>
<keyword evidence="1" id="KW-0863">Zinc-finger</keyword>
<evidence type="ECO:0000259" key="3">
    <source>
        <dbReference type="PROSITE" id="PS50158"/>
    </source>
</evidence>
<name>A0A443Q812_9ACAR</name>
<dbReference type="SMART" id="SM00343">
    <property type="entry name" value="ZnF_C2HC"/>
    <property type="match status" value="1"/>
</dbReference>
<dbReference type="SUPFAM" id="SSF57756">
    <property type="entry name" value="Retrovirus zinc finger-like domains"/>
    <property type="match status" value="1"/>
</dbReference>
<keyword evidence="1" id="KW-0862">Zinc</keyword>
<dbReference type="GO" id="GO:0003676">
    <property type="term" value="F:nucleic acid binding"/>
    <property type="evidence" value="ECO:0007669"/>
    <property type="project" value="InterPro"/>
</dbReference>
<accession>A0A443Q812</accession>
<evidence type="ECO:0000256" key="1">
    <source>
        <dbReference type="PROSITE-ProRule" id="PRU00047"/>
    </source>
</evidence>
<feature type="compositionally biased region" description="Low complexity" evidence="2">
    <location>
        <begin position="64"/>
        <end position="83"/>
    </location>
</feature>
<comment type="caution">
    <text evidence="4">The sequence shown here is derived from an EMBL/GenBank/DDBJ whole genome shotgun (WGS) entry which is preliminary data.</text>
</comment>
<dbReference type="VEuPathDB" id="VectorBase:LDEU014620"/>
<feature type="region of interest" description="Disordered" evidence="2">
    <location>
        <begin position="58"/>
        <end position="101"/>
    </location>
</feature>
<protein>
    <recommendedName>
        <fullName evidence="3">CCHC-type domain-containing protein</fullName>
    </recommendedName>
</protein>
<reference evidence="4 5" key="1">
    <citation type="journal article" date="2018" name="Gigascience">
        <title>Genomes of trombidid mites reveal novel predicted allergens and laterally-transferred genes associated with secondary metabolism.</title>
        <authorList>
            <person name="Dong X."/>
            <person name="Chaisiri K."/>
            <person name="Xia D."/>
            <person name="Armstrong S.D."/>
            <person name="Fang Y."/>
            <person name="Donnelly M.J."/>
            <person name="Kadowaki T."/>
            <person name="McGarry J.W."/>
            <person name="Darby A.C."/>
            <person name="Makepeace B.L."/>
        </authorList>
    </citation>
    <scope>NUCLEOTIDE SEQUENCE [LARGE SCALE GENOMIC DNA]</scope>
    <source>
        <strain evidence="4">UoL-UT</strain>
    </source>
</reference>
<sequence length="132" mass="15131">VKTYAEAAKSNSPERKVKETKAPRQQPKPRYTLSRNYTANRKPVECYNCHKLGHIARECRLPNNRRNSSSSSNSSNNSYNSRNQRPQKYKKFSNANSNRPSLWDVVNELKKSNAELQKTVSSLLPSGRDDCE</sequence>
<evidence type="ECO:0000313" key="5">
    <source>
        <dbReference type="Proteomes" id="UP000288716"/>
    </source>
</evidence>
<dbReference type="OrthoDB" id="8064718at2759"/>
<feature type="domain" description="CCHC-type" evidence="3">
    <location>
        <begin position="46"/>
        <end position="60"/>
    </location>
</feature>
<dbReference type="AlphaFoldDB" id="A0A443Q812"/>
<gene>
    <name evidence="4" type="ORF">B4U80_15094</name>
</gene>
<dbReference type="Proteomes" id="UP000288716">
    <property type="component" value="Unassembled WGS sequence"/>
</dbReference>
<dbReference type="Gene3D" id="4.10.60.10">
    <property type="entry name" value="Zinc finger, CCHC-type"/>
    <property type="match status" value="1"/>
</dbReference>